<evidence type="ECO:0000313" key="1">
    <source>
        <dbReference type="EMBL" id="KAI9897953.1"/>
    </source>
</evidence>
<organism evidence="1 2">
    <name type="scientific">Trichothecium roseum</name>
    <dbReference type="NCBI Taxonomy" id="47278"/>
    <lineage>
        <taxon>Eukaryota</taxon>
        <taxon>Fungi</taxon>
        <taxon>Dikarya</taxon>
        <taxon>Ascomycota</taxon>
        <taxon>Pezizomycotina</taxon>
        <taxon>Sordariomycetes</taxon>
        <taxon>Hypocreomycetidae</taxon>
        <taxon>Hypocreales</taxon>
        <taxon>Hypocreales incertae sedis</taxon>
        <taxon>Trichothecium</taxon>
    </lineage>
</organism>
<proteinExistence type="predicted"/>
<dbReference type="Proteomes" id="UP001163324">
    <property type="component" value="Chromosome 6"/>
</dbReference>
<gene>
    <name evidence="1" type="ORF">N3K66_006313</name>
</gene>
<sequence length="347" mass="37133">MTLLRIAALAALLAAQALGQNMLRFPCSQLVVERTDPLVFPGMKYTPHVHQIVGGDSFEVDMPIDGHDLPALSTCTSCSYAQDKSNYWTAALYFQHNNGSFHRARGVGNGGPQGSLNQLGGITMYYIPSGQVTAFAPGFRMLTGDAVNTDTSKVDGSNICHRCWTSPNEDVFIGGAPCTGSDTVEIPSDPSCKMIRQTLIFPACWDGVNLDSDDHKSHVAYSGGGATGGGSCPSSHPVKLPQIMYEIMWNVTEFADRSMWPTDGRPPFVYAMNIGGAAAHGDYVFGWEGDSLQRAMDNGCNLNQDCPAAGLTVQQPDAYNGCNVGQSAPEQVDGWLDELPMGAMSAF</sequence>
<protein>
    <submittedName>
        <fullName evidence="1">Uncharacterized protein</fullName>
    </submittedName>
</protein>
<evidence type="ECO:0000313" key="2">
    <source>
        <dbReference type="Proteomes" id="UP001163324"/>
    </source>
</evidence>
<name>A0ACC0UVL5_9HYPO</name>
<keyword evidence="2" id="KW-1185">Reference proteome</keyword>
<reference evidence="1" key="1">
    <citation type="submission" date="2022-10" db="EMBL/GenBank/DDBJ databases">
        <title>Complete Genome of Trichothecium roseum strain YXFP-22015, a Plant Pathogen Isolated from Citrus.</title>
        <authorList>
            <person name="Wang Y."/>
            <person name="Zhu L."/>
        </authorList>
    </citation>
    <scope>NUCLEOTIDE SEQUENCE</scope>
    <source>
        <strain evidence="1">YXFP-22015</strain>
    </source>
</reference>
<accession>A0ACC0UVL5</accession>
<comment type="caution">
    <text evidence="1">The sequence shown here is derived from an EMBL/GenBank/DDBJ whole genome shotgun (WGS) entry which is preliminary data.</text>
</comment>
<dbReference type="EMBL" id="CM047945">
    <property type="protein sequence ID" value="KAI9897953.1"/>
    <property type="molecule type" value="Genomic_DNA"/>
</dbReference>